<keyword evidence="2" id="KW-1133">Transmembrane helix</keyword>
<evidence type="ECO:0000313" key="4">
    <source>
        <dbReference type="Proteomes" id="UP000593562"/>
    </source>
</evidence>
<dbReference type="EMBL" id="JAAARO010000012">
    <property type="protein sequence ID" value="KAF5739096.1"/>
    <property type="molecule type" value="Genomic_DNA"/>
</dbReference>
<sequence length="119" mass="13437">MAMLSPPVAHFATLKYSSSSSGPSPLPCLQNHRPPPYLRSNRYACLVLCSAASLPPPGPNRPPQKDPSRLTGFTSSFSRFQDHVRIFFAVLFWLSLFFWSSAWDGRNNSRRDKGSRPRR</sequence>
<dbReference type="InParanoid" id="A0A7J7CZ46"/>
<keyword evidence="2" id="KW-0472">Membrane</keyword>
<gene>
    <name evidence="3" type="ORF">HS088_TW12G00295</name>
</gene>
<dbReference type="AlphaFoldDB" id="A0A7J7CZ46"/>
<dbReference type="PANTHER" id="PTHR37706:SF2">
    <property type="entry name" value="TRANSMEMBRANE PROTEIN"/>
    <property type="match status" value="1"/>
</dbReference>
<dbReference type="PANTHER" id="PTHR37706">
    <property type="entry name" value="TRANSMEMBRANE PROTEIN"/>
    <property type="match status" value="1"/>
</dbReference>
<name>A0A7J7CZ46_TRIWF</name>
<feature type="region of interest" description="Disordered" evidence="1">
    <location>
        <begin position="53"/>
        <end position="72"/>
    </location>
</feature>
<accession>A0A7J7CZ46</accession>
<evidence type="ECO:0000256" key="2">
    <source>
        <dbReference type="SAM" id="Phobius"/>
    </source>
</evidence>
<reference evidence="3 4" key="1">
    <citation type="journal article" date="2020" name="Nat. Commun.">
        <title>Genome of Tripterygium wilfordii and identification of cytochrome P450 involved in triptolide biosynthesis.</title>
        <authorList>
            <person name="Tu L."/>
            <person name="Su P."/>
            <person name="Zhang Z."/>
            <person name="Gao L."/>
            <person name="Wang J."/>
            <person name="Hu T."/>
            <person name="Zhou J."/>
            <person name="Zhang Y."/>
            <person name="Zhao Y."/>
            <person name="Liu Y."/>
            <person name="Song Y."/>
            <person name="Tong Y."/>
            <person name="Lu Y."/>
            <person name="Yang J."/>
            <person name="Xu C."/>
            <person name="Jia M."/>
            <person name="Peters R.J."/>
            <person name="Huang L."/>
            <person name="Gao W."/>
        </authorList>
    </citation>
    <scope>NUCLEOTIDE SEQUENCE [LARGE SCALE GENOMIC DNA]</scope>
    <source>
        <strain evidence="4">cv. XIE 37</strain>
        <tissue evidence="3">Leaf</tissue>
    </source>
</reference>
<protein>
    <submittedName>
        <fullName evidence="3">Uncharacterized protein</fullName>
    </submittedName>
</protein>
<dbReference type="Proteomes" id="UP000593562">
    <property type="component" value="Unassembled WGS sequence"/>
</dbReference>
<evidence type="ECO:0000313" key="3">
    <source>
        <dbReference type="EMBL" id="KAF5739096.1"/>
    </source>
</evidence>
<feature type="transmembrane region" description="Helical" evidence="2">
    <location>
        <begin position="84"/>
        <end position="103"/>
    </location>
</feature>
<keyword evidence="2" id="KW-0812">Transmembrane</keyword>
<evidence type="ECO:0000256" key="1">
    <source>
        <dbReference type="SAM" id="MobiDB-lite"/>
    </source>
</evidence>
<organism evidence="3 4">
    <name type="scientific">Tripterygium wilfordii</name>
    <name type="common">Thunder God vine</name>
    <dbReference type="NCBI Taxonomy" id="458696"/>
    <lineage>
        <taxon>Eukaryota</taxon>
        <taxon>Viridiplantae</taxon>
        <taxon>Streptophyta</taxon>
        <taxon>Embryophyta</taxon>
        <taxon>Tracheophyta</taxon>
        <taxon>Spermatophyta</taxon>
        <taxon>Magnoliopsida</taxon>
        <taxon>eudicotyledons</taxon>
        <taxon>Gunneridae</taxon>
        <taxon>Pentapetalae</taxon>
        <taxon>rosids</taxon>
        <taxon>fabids</taxon>
        <taxon>Celastrales</taxon>
        <taxon>Celastraceae</taxon>
        <taxon>Tripterygium</taxon>
    </lineage>
</organism>
<keyword evidence="4" id="KW-1185">Reference proteome</keyword>
<comment type="caution">
    <text evidence="3">The sequence shown here is derived from an EMBL/GenBank/DDBJ whole genome shotgun (WGS) entry which is preliminary data.</text>
</comment>
<proteinExistence type="predicted"/>